<organism evidence="2 3">
    <name type="scientific">Nocardioides mangrovi</name>
    <dbReference type="NCBI Taxonomy" id="2874580"/>
    <lineage>
        <taxon>Bacteria</taxon>
        <taxon>Bacillati</taxon>
        <taxon>Actinomycetota</taxon>
        <taxon>Actinomycetes</taxon>
        <taxon>Propionibacteriales</taxon>
        <taxon>Nocardioidaceae</taxon>
        <taxon>Nocardioides</taxon>
    </lineage>
</organism>
<feature type="transmembrane region" description="Helical" evidence="1">
    <location>
        <begin position="32"/>
        <end position="51"/>
    </location>
</feature>
<keyword evidence="1" id="KW-1133">Transmembrane helix</keyword>
<feature type="transmembrane region" description="Helical" evidence="1">
    <location>
        <begin position="63"/>
        <end position="86"/>
    </location>
</feature>
<gene>
    <name evidence="2" type="ORF">K8U61_02230</name>
</gene>
<dbReference type="EMBL" id="JAIQZJ010000001">
    <property type="protein sequence ID" value="MBZ5736965.1"/>
    <property type="molecule type" value="Genomic_DNA"/>
</dbReference>
<dbReference type="Proteomes" id="UP000780875">
    <property type="component" value="Unassembled WGS sequence"/>
</dbReference>
<evidence type="ECO:0000256" key="1">
    <source>
        <dbReference type="SAM" id="Phobius"/>
    </source>
</evidence>
<evidence type="ECO:0000313" key="3">
    <source>
        <dbReference type="Proteomes" id="UP000780875"/>
    </source>
</evidence>
<protein>
    <submittedName>
        <fullName evidence="2">Uncharacterized protein</fullName>
    </submittedName>
</protein>
<sequence>MRTYRATWGTITVAAAVLSAGAGIIEVGPSSVIAAGLLVAMMGATLGLAWTETDHRWRLVAQWGLWAGVGGVLLVGLPLVLGPWSLPALVALAGGCPPVVERSLVLYRDRHPVGGPAQHLERVDDRALERRWHQTSQQLQHPSTTPTETLRLVQERARLLDEIERRDPAEFAAALVRAGWRGADSSADL</sequence>
<keyword evidence="1" id="KW-0812">Transmembrane</keyword>
<evidence type="ECO:0000313" key="2">
    <source>
        <dbReference type="EMBL" id="MBZ5736965.1"/>
    </source>
</evidence>
<keyword evidence="3" id="KW-1185">Reference proteome</keyword>
<keyword evidence="1" id="KW-0472">Membrane</keyword>
<accession>A0ABS7U7V2</accession>
<comment type="caution">
    <text evidence="2">The sequence shown here is derived from an EMBL/GenBank/DDBJ whole genome shotgun (WGS) entry which is preliminary data.</text>
</comment>
<proteinExistence type="predicted"/>
<reference evidence="2 3" key="1">
    <citation type="submission" date="2021-09" db="EMBL/GenBank/DDBJ databases">
        <title>Whole genome sequence of Nocardioides sp. GBK3QG-3.</title>
        <authorList>
            <person name="Tuo L."/>
        </authorList>
    </citation>
    <scope>NUCLEOTIDE SEQUENCE [LARGE SCALE GENOMIC DNA]</scope>
    <source>
        <strain evidence="2 3">GBK3QG-3</strain>
    </source>
</reference>
<name>A0ABS7U7V2_9ACTN</name>
<dbReference type="RefSeq" id="WP_224121334.1">
    <property type="nucleotide sequence ID" value="NZ_JAIQZJ010000001.1"/>
</dbReference>